<evidence type="ECO:0000313" key="1">
    <source>
        <dbReference type="EMBL" id="KAL0067268.1"/>
    </source>
</evidence>
<accession>A0ABR3A0W1</accession>
<proteinExistence type="predicted"/>
<sequence>MSLNDPYEEVLSRCPLFLTSIDALNFDDGKLYWAAFGRVISLASILQTIIYRIQLSLQDHDPKIDQQKLAEANREKEELRCAEPGKRRGRKVLQLIGMDLNTLKQLEPVFYLQSVQSLVAVDINDRQWIEWRGKHDVFRELKNVLLRSILTPIFTKGHPLHSSPVSTTSSLLVRHSSLSPCGFITVASTYPLFFCIMEKTLSERAHGDHRPTLSQTDTRLIRLYAPRLESLQLDTSRTTNPQENEAGIYFIISSFPKLRTLVIYYNLGLHHAYHREYWFRLKNWSELRIKKEKDEFLATYSRADHQFARDVWGAVKGRQLESMTLYMGDPDRETAAGFGRSSGGGK</sequence>
<gene>
    <name evidence="1" type="ORF">AAF712_005665</name>
</gene>
<organism evidence="1 2">
    <name type="scientific">Marasmius tenuissimus</name>
    <dbReference type="NCBI Taxonomy" id="585030"/>
    <lineage>
        <taxon>Eukaryota</taxon>
        <taxon>Fungi</taxon>
        <taxon>Dikarya</taxon>
        <taxon>Basidiomycota</taxon>
        <taxon>Agaricomycotina</taxon>
        <taxon>Agaricomycetes</taxon>
        <taxon>Agaricomycetidae</taxon>
        <taxon>Agaricales</taxon>
        <taxon>Marasmiineae</taxon>
        <taxon>Marasmiaceae</taxon>
        <taxon>Marasmius</taxon>
    </lineage>
</organism>
<name>A0ABR3A0W1_9AGAR</name>
<dbReference type="EMBL" id="JBBXMP010000027">
    <property type="protein sequence ID" value="KAL0067268.1"/>
    <property type="molecule type" value="Genomic_DNA"/>
</dbReference>
<comment type="caution">
    <text evidence="1">The sequence shown here is derived from an EMBL/GenBank/DDBJ whole genome shotgun (WGS) entry which is preliminary data.</text>
</comment>
<protein>
    <submittedName>
        <fullName evidence="1">Uncharacterized protein</fullName>
    </submittedName>
</protein>
<keyword evidence="2" id="KW-1185">Reference proteome</keyword>
<evidence type="ECO:0000313" key="2">
    <source>
        <dbReference type="Proteomes" id="UP001437256"/>
    </source>
</evidence>
<reference evidence="1 2" key="1">
    <citation type="submission" date="2024-05" db="EMBL/GenBank/DDBJ databases">
        <title>A draft genome resource for the thread blight pathogen Marasmius tenuissimus strain MS-2.</title>
        <authorList>
            <person name="Yulfo-Soto G.E."/>
            <person name="Baruah I.K."/>
            <person name="Amoako-Attah I."/>
            <person name="Bukari Y."/>
            <person name="Meinhardt L.W."/>
            <person name="Bailey B.A."/>
            <person name="Cohen S.P."/>
        </authorList>
    </citation>
    <scope>NUCLEOTIDE SEQUENCE [LARGE SCALE GENOMIC DNA]</scope>
    <source>
        <strain evidence="1 2">MS-2</strain>
    </source>
</reference>
<dbReference type="Proteomes" id="UP001437256">
    <property type="component" value="Unassembled WGS sequence"/>
</dbReference>